<accession>A0A930DTA9</accession>
<feature type="transmembrane region" description="Helical" evidence="1">
    <location>
        <begin position="184"/>
        <end position="204"/>
    </location>
</feature>
<dbReference type="Proteomes" id="UP000709351">
    <property type="component" value="Unassembled WGS sequence"/>
</dbReference>
<evidence type="ECO:0000256" key="1">
    <source>
        <dbReference type="SAM" id="Phobius"/>
    </source>
</evidence>
<evidence type="ECO:0000313" key="3">
    <source>
        <dbReference type="Proteomes" id="UP000709351"/>
    </source>
</evidence>
<feature type="transmembrane region" description="Helical" evidence="1">
    <location>
        <begin position="224"/>
        <end position="245"/>
    </location>
</feature>
<proteinExistence type="predicted"/>
<keyword evidence="1" id="KW-0472">Membrane</keyword>
<organism evidence="2 3">
    <name type="scientific">Oribacterium parvum</name>
    <dbReference type="NCBI Taxonomy" id="1501329"/>
    <lineage>
        <taxon>Bacteria</taxon>
        <taxon>Bacillati</taxon>
        <taxon>Bacillota</taxon>
        <taxon>Clostridia</taxon>
        <taxon>Lachnospirales</taxon>
        <taxon>Lachnospiraceae</taxon>
        <taxon>Oribacterium</taxon>
    </lineage>
</organism>
<gene>
    <name evidence="2" type="ORF">HXM93_06775</name>
</gene>
<reference evidence="2" key="1">
    <citation type="submission" date="2020-04" db="EMBL/GenBank/DDBJ databases">
        <title>Deep metagenomics examines the oral microbiome during advanced dental caries in children, revealing novel taxa and co-occurrences with host molecules.</title>
        <authorList>
            <person name="Baker J.L."/>
            <person name="Morton J.T."/>
            <person name="Dinis M."/>
            <person name="Alvarez R."/>
            <person name="Tran N.C."/>
            <person name="Knight R."/>
            <person name="Edlund A."/>
        </authorList>
    </citation>
    <scope>NUCLEOTIDE SEQUENCE</scope>
    <source>
        <strain evidence="2">JCVI_24_bin.2</strain>
    </source>
</reference>
<dbReference type="AlphaFoldDB" id="A0A930DTA9"/>
<evidence type="ECO:0000313" key="2">
    <source>
        <dbReference type="EMBL" id="MBF1284215.1"/>
    </source>
</evidence>
<keyword evidence="1" id="KW-0812">Transmembrane</keyword>
<name>A0A930DTA9_9FIRM</name>
<feature type="transmembrane region" description="Helical" evidence="1">
    <location>
        <begin position="47"/>
        <end position="69"/>
    </location>
</feature>
<sequence>MLTLIRYEMKKTMPIKLVSVALLLIFEVLLLFGSISGNIFVMGLSGMFLIFFSFVVFLLFGLSSMVSLSKDLSTNQGYMLYMLPRPSYQFLLAKIVESLISSICIGLFLYFLFLFDLFYFSVDIDGFSHTFDMIWGLTVENKLGNFVQFMISIGSFYVGVWIYMCCLAVLCVTVQASFFRGKMLAFILTIIIFLILAVNILSGVTDFVDSIRNIFGISADWSMYLQVLVLSLISLLCFGAASYVLEKNRNY</sequence>
<protein>
    <submittedName>
        <fullName evidence="2">Uncharacterized protein</fullName>
    </submittedName>
</protein>
<dbReference type="EMBL" id="JABZRD010000415">
    <property type="protein sequence ID" value="MBF1284215.1"/>
    <property type="molecule type" value="Genomic_DNA"/>
</dbReference>
<feature type="transmembrane region" description="Helical" evidence="1">
    <location>
        <begin position="90"/>
        <end position="113"/>
    </location>
</feature>
<feature type="transmembrane region" description="Helical" evidence="1">
    <location>
        <begin position="146"/>
        <end position="172"/>
    </location>
</feature>
<comment type="caution">
    <text evidence="2">The sequence shown here is derived from an EMBL/GenBank/DDBJ whole genome shotgun (WGS) entry which is preliminary data.</text>
</comment>
<keyword evidence="1" id="KW-1133">Transmembrane helix</keyword>